<sequence length="302" mass="31726">MKKIDIRKNSYLLFGFACGVTLFAAYIIAFGGFEARNDGPLASAQEAPFVVPPTDPSVRGWMWSSNIGWISFDCRDGGRCGTGAGQANYASPINLTTGVVSGYAWSSNIGWIKMNPTGAYPSAPNHGLQADINTGVLSGWMRACSGAANANCTGGAVDGWDGWIKVYDAKISSGGYITNTVGTSGGWMWGGDVVGWVKTSDIIGTIGTSFPVADCAFRATPPSIMPPQSVKLEWICNDATQQNSCSIDNGGGSNLPTSGNVVMRPTETTPYVLTCQGFGGPVIKNLPVTITKTKIIEVRPGQ</sequence>
<protein>
    <submittedName>
        <fullName evidence="2">Uncharacterized protein</fullName>
    </submittedName>
</protein>
<evidence type="ECO:0000313" key="2">
    <source>
        <dbReference type="EMBL" id="KKT43491.1"/>
    </source>
</evidence>
<comment type="caution">
    <text evidence="2">The sequence shown here is derived from an EMBL/GenBank/DDBJ whole genome shotgun (WGS) entry which is preliminary data.</text>
</comment>
<keyword evidence="1" id="KW-0472">Membrane</keyword>
<feature type="transmembrane region" description="Helical" evidence="1">
    <location>
        <begin position="12"/>
        <end position="33"/>
    </location>
</feature>
<keyword evidence="1" id="KW-0812">Transmembrane</keyword>
<name>A0A0G1H7X2_9BACT</name>
<gene>
    <name evidence="2" type="ORF">UW32_C0001G0083</name>
</gene>
<accession>A0A0G1H7X2</accession>
<dbReference type="Proteomes" id="UP000034051">
    <property type="component" value="Unassembled WGS sequence"/>
</dbReference>
<evidence type="ECO:0000256" key="1">
    <source>
        <dbReference type="SAM" id="Phobius"/>
    </source>
</evidence>
<dbReference type="EMBL" id="LCHW01000001">
    <property type="protein sequence ID" value="KKT43491.1"/>
    <property type="molecule type" value="Genomic_DNA"/>
</dbReference>
<dbReference type="AlphaFoldDB" id="A0A0G1H7X2"/>
<evidence type="ECO:0000313" key="3">
    <source>
        <dbReference type="Proteomes" id="UP000034051"/>
    </source>
</evidence>
<reference evidence="2 3" key="1">
    <citation type="journal article" date="2015" name="Nature">
        <title>rRNA introns, odd ribosomes, and small enigmatic genomes across a large radiation of phyla.</title>
        <authorList>
            <person name="Brown C.T."/>
            <person name="Hug L.A."/>
            <person name="Thomas B.C."/>
            <person name="Sharon I."/>
            <person name="Castelle C.J."/>
            <person name="Singh A."/>
            <person name="Wilkins M.J."/>
            <person name="Williams K.H."/>
            <person name="Banfield J.F."/>
        </authorList>
    </citation>
    <scope>NUCLEOTIDE SEQUENCE [LARGE SCALE GENOMIC DNA]</scope>
</reference>
<proteinExistence type="predicted"/>
<organism evidence="2 3">
    <name type="scientific">Candidatus Wolfebacteria bacterium GW2011_GWE2_44_13</name>
    <dbReference type="NCBI Taxonomy" id="1619017"/>
    <lineage>
        <taxon>Bacteria</taxon>
        <taxon>Candidatus Wolfeibacteriota</taxon>
    </lineage>
</organism>
<keyword evidence="1" id="KW-1133">Transmembrane helix</keyword>